<dbReference type="EMBL" id="WXEW01000009">
    <property type="protein sequence ID" value="NAS25957.1"/>
    <property type="molecule type" value="Genomic_DNA"/>
</dbReference>
<proteinExistence type="predicted"/>
<evidence type="ECO:0000313" key="2">
    <source>
        <dbReference type="Proteomes" id="UP000479526"/>
    </source>
</evidence>
<name>A0A7C9P294_9ACTN</name>
<protein>
    <submittedName>
        <fullName evidence="1">Uncharacterized protein</fullName>
    </submittedName>
</protein>
<sequence>MLSVFPGDSIRVREHVKDYDDLSPDDDVCKTDTTLPAANLPAFDFATLQNLNQSHEVFWVSPSDGGCVTFTLKKVGLVL</sequence>
<comment type="caution">
    <text evidence="1">The sequence shown here is derived from an EMBL/GenBank/DDBJ whole genome shotgun (WGS) entry which is preliminary data.</text>
</comment>
<accession>A0A7C9P294</accession>
<dbReference type="AlphaFoldDB" id="A0A7C9P294"/>
<gene>
    <name evidence="1" type="ORF">GT755_30305</name>
</gene>
<evidence type="ECO:0000313" key="1">
    <source>
        <dbReference type="EMBL" id="NAS25957.1"/>
    </source>
</evidence>
<dbReference type="RefSeq" id="WP_161482977.1">
    <property type="nucleotide sequence ID" value="NZ_WXEW01000009.1"/>
</dbReference>
<organism evidence="1 2">
    <name type="scientific">Herbidospora solisilvae</name>
    <dbReference type="NCBI Taxonomy" id="2696284"/>
    <lineage>
        <taxon>Bacteria</taxon>
        <taxon>Bacillati</taxon>
        <taxon>Actinomycetota</taxon>
        <taxon>Actinomycetes</taxon>
        <taxon>Streptosporangiales</taxon>
        <taxon>Streptosporangiaceae</taxon>
        <taxon>Herbidospora</taxon>
    </lineage>
</organism>
<keyword evidence="2" id="KW-1185">Reference proteome</keyword>
<reference evidence="1 2" key="1">
    <citation type="submission" date="2020-01" db="EMBL/GenBank/DDBJ databases">
        <title>Herbidospora sp. NEAU-GS84 nov., a novel actinomycete isolated from soil.</title>
        <authorList>
            <person name="Han L."/>
        </authorList>
    </citation>
    <scope>NUCLEOTIDE SEQUENCE [LARGE SCALE GENOMIC DNA]</scope>
    <source>
        <strain evidence="1 2">NEAU-GS84</strain>
    </source>
</reference>
<dbReference type="Proteomes" id="UP000479526">
    <property type="component" value="Unassembled WGS sequence"/>
</dbReference>